<organism evidence="3 4">
    <name type="scientific">Mucilaginibacter sabulilitoris</name>
    <dbReference type="NCBI Taxonomy" id="1173583"/>
    <lineage>
        <taxon>Bacteria</taxon>
        <taxon>Pseudomonadati</taxon>
        <taxon>Bacteroidota</taxon>
        <taxon>Sphingobacteriia</taxon>
        <taxon>Sphingobacteriales</taxon>
        <taxon>Sphingobacteriaceae</taxon>
        <taxon>Mucilaginibacter</taxon>
    </lineage>
</organism>
<dbReference type="EMBL" id="CP139558">
    <property type="protein sequence ID" value="WPU91613.1"/>
    <property type="molecule type" value="Genomic_DNA"/>
</dbReference>
<feature type="transmembrane region" description="Helical" evidence="2">
    <location>
        <begin position="108"/>
        <end position="126"/>
    </location>
</feature>
<evidence type="ECO:0000256" key="1">
    <source>
        <dbReference type="SAM" id="MobiDB-lite"/>
    </source>
</evidence>
<reference evidence="3 4" key="1">
    <citation type="submission" date="2023-11" db="EMBL/GenBank/DDBJ databases">
        <title>Analysis of the Genomes of Mucilaginibacter gossypii cycad 4 and M. sabulilitoris SNA2: microbes with the potential for plant growth promotion.</title>
        <authorList>
            <person name="Hirsch A.M."/>
            <person name="Humm E."/>
            <person name="Rubbi M."/>
            <person name="Del Vecchio G."/>
            <person name="Ha S.M."/>
            <person name="Pellegrini M."/>
            <person name="Gunsalus R.P."/>
        </authorList>
    </citation>
    <scope>NUCLEOTIDE SEQUENCE [LARGE SCALE GENOMIC DNA]</scope>
    <source>
        <strain evidence="3 4">SNA2</strain>
    </source>
</reference>
<accession>A0ABZ0THE1</accession>
<feature type="transmembrane region" description="Helical" evidence="2">
    <location>
        <begin position="75"/>
        <end position="96"/>
    </location>
</feature>
<proteinExistence type="predicted"/>
<dbReference type="Proteomes" id="UP001324380">
    <property type="component" value="Chromosome"/>
</dbReference>
<evidence type="ECO:0000256" key="2">
    <source>
        <dbReference type="SAM" id="Phobius"/>
    </source>
</evidence>
<feature type="transmembrane region" description="Helical" evidence="2">
    <location>
        <begin position="25"/>
        <end position="46"/>
    </location>
</feature>
<evidence type="ECO:0008006" key="5">
    <source>
        <dbReference type="Google" id="ProtNLM"/>
    </source>
</evidence>
<keyword evidence="4" id="KW-1185">Reference proteome</keyword>
<name>A0ABZ0THE1_9SPHI</name>
<evidence type="ECO:0000313" key="4">
    <source>
        <dbReference type="Proteomes" id="UP001324380"/>
    </source>
</evidence>
<keyword evidence="2" id="KW-0812">Transmembrane</keyword>
<feature type="transmembrane region" description="Helical" evidence="2">
    <location>
        <begin position="141"/>
        <end position="160"/>
    </location>
</feature>
<keyword evidence="2" id="KW-1133">Transmembrane helix</keyword>
<gene>
    <name evidence="3" type="ORF">SNE25_20050</name>
</gene>
<dbReference type="RefSeq" id="WP_321560779.1">
    <property type="nucleotide sequence ID" value="NZ_CP139558.1"/>
</dbReference>
<evidence type="ECO:0000313" key="3">
    <source>
        <dbReference type="EMBL" id="WPU91613.1"/>
    </source>
</evidence>
<protein>
    <recommendedName>
        <fullName evidence="5">DUF2938 domain-containing protein</fullName>
    </recommendedName>
</protein>
<feature type="region of interest" description="Disordered" evidence="1">
    <location>
        <begin position="169"/>
        <end position="188"/>
    </location>
</feature>
<keyword evidence="2" id="KW-0472">Membrane</keyword>
<sequence length="188" mass="20988">MKKKTRENMRPKTWLRSITMKTKEILISGIAGTTFMTLFSYLVSLADGENFSEPERLGQLARRLVPKLGKQERLALGWLGHYGMGLLFALVYVELWRKGKLKPDLKTNLWLGGLSGLLAVAVWKTTFKMHPLPPALSFNKYYLQLVPAHLVFTVFAGIGYQISKKINDGTAHPSSPDACGSPLNLIKA</sequence>